<comment type="subcellular location">
    <subcellularLocation>
        <location evidence="1">Cell membrane</location>
        <topology evidence="1">Multi-pass membrane protein</topology>
    </subcellularLocation>
</comment>
<dbReference type="PANTHER" id="PTHR34702">
    <property type="entry name" value="NA(+)/H(+) ANTIPORTER SUBUNIT F1"/>
    <property type="match status" value="1"/>
</dbReference>
<evidence type="ECO:0000256" key="5">
    <source>
        <dbReference type="ARBA" id="ARBA00022989"/>
    </source>
</evidence>
<accession>A0ABD6CB80</accession>
<sequence>MTLVTDALFATVGVFVGFSLVIIYRIFRGPTMQDRVIAVNVVGTNTVVIIALLGAATDDPGVLDIALVYALLNFLMSIAISKFTVERGGVM</sequence>
<dbReference type="GO" id="GO:0005886">
    <property type="term" value="C:plasma membrane"/>
    <property type="evidence" value="ECO:0007669"/>
    <property type="project" value="UniProtKB-SubCell"/>
</dbReference>
<keyword evidence="6 7" id="KW-0472">Membrane</keyword>
<comment type="caution">
    <text evidence="8">The sequence shown here is derived from an EMBL/GenBank/DDBJ whole genome shotgun (WGS) entry which is preliminary data.</text>
</comment>
<evidence type="ECO:0000256" key="4">
    <source>
        <dbReference type="ARBA" id="ARBA00022692"/>
    </source>
</evidence>
<evidence type="ECO:0000256" key="1">
    <source>
        <dbReference type="ARBA" id="ARBA00004651"/>
    </source>
</evidence>
<feature type="transmembrane region" description="Helical" evidence="7">
    <location>
        <begin position="36"/>
        <end position="56"/>
    </location>
</feature>
<dbReference type="AlphaFoldDB" id="A0ABD6CB80"/>
<dbReference type="Proteomes" id="UP001597119">
    <property type="component" value="Unassembled WGS sequence"/>
</dbReference>
<evidence type="ECO:0000256" key="7">
    <source>
        <dbReference type="SAM" id="Phobius"/>
    </source>
</evidence>
<keyword evidence="4 7" id="KW-0812">Transmembrane</keyword>
<keyword evidence="5 7" id="KW-1133">Transmembrane helix</keyword>
<dbReference type="EMBL" id="JBHUDJ010000003">
    <property type="protein sequence ID" value="MFD1587197.1"/>
    <property type="molecule type" value="Genomic_DNA"/>
</dbReference>
<evidence type="ECO:0000256" key="6">
    <source>
        <dbReference type="ARBA" id="ARBA00023136"/>
    </source>
</evidence>
<dbReference type="RefSeq" id="WP_247374549.1">
    <property type="nucleotide sequence ID" value="NZ_JALLGV010000001.1"/>
</dbReference>
<keyword evidence="2" id="KW-0813">Transport</keyword>
<evidence type="ECO:0000313" key="9">
    <source>
        <dbReference type="Proteomes" id="UP001597119"/>
    </source>
</evidence>
<protein>
    <submittedName>
        <fullName evidence="8">Cation:proton antiporter</fullName>
    </submittedName>
</protein>
<feature type="transmembrane region" description="Helical" evidence="7">
    <location>
        <begin position="62"/>
        <end position="85"/>
    </location>
</feature>
<evidence type="ECO:0000256" key="3">
    <source>
        <dbReference type="ARBA" id="ARBA00022475"/>
    </source>
</evidence>
<dbReference type="PANTHER" id="PTHR34702:SF1">
    <property type="entry name" value="NA(+)_H(+) ANTIPORTER SUBUNIT F"/>
    <property type="match status" value="1"/>
</dbReference>
<name>A0ABD6CB80_9EURY</name>
<dbReference type="InterPro" id="IPR007208">
    <property type="entry name" value="MrpF/PhaF-like"/>
</dbReference>
<feature type="transmembrane region" description="Helical" evidence="7">
    <location>
        <begin position="6"/>
        <end position="24"/>
    </location>
</feature>
<proteinExistence type="predicted"/>
<dbReference type="NCBIfam" id="NF009244">
    <property type="entry name" value="PRK12599.1-3"/>
    <property type="match status" value="1"/>
</dbReference>
<reference evidence="8 9" key="1">
    <citation type="journal article" date="2019" name="Int. J. Syst. Evol. Microbiol.">
        <title>The Global Catalogue of Microorganisms (GCM) 10K type strain sequencing project: providing services to taxonomists for standard genome sequencing and annotation.</title>
        <authorList>
            <consortium name="The Broad Institute Genomics Platform"/>
            <consortium name="The Broad Institute Genome Sequencing Center for Infectious Disease"/>
            <person name="Wu L."/>
            <person name="Ma J."/>
        </authorList>
    </citation>
    <scope>NUCLEOTIDE SEQUENCE [LARGE SCALE GENOMIC DNA]</scope>
    <source>
        <strain evidence="8 9">CGMCC 1.12125</strain>
    </source>
</reference>
<evidence type="ECO:0000256" key="2">
    <source>
        <dbReference type="ARBA" id="ARBA00022448"/>
    </source>
</evidence>
<organism evidence="8 9">
    <name type="scientific">Halorientalis brevis</name>
    <dbReference type="NCBI Taxonomy" id="1126241"/>
    <lineage>
        <taxon>Archaea</taxon>
        <taxon>Methanobacteriati</taxon>
        <taxon>Methanobacteriota</taxon>
        <taxon>Stenosarchaea group</taxon>
        <taxon>Halobacteria</taxon>
        <taxon>Halobacteriales</taxon>
        <taxon>Haloarculaceae</taxon>
        <taxon>Halorientalis</taxon>
    </lineage>
</organism>
<keyword evidence="9" id="KW-1185">Reference proteome</keyword>
<keyword evidence="3" id="KW-1003">Cell membrane</keyword>
<gene>
    <name evidence="8" type="ORF">ACFR9U_09395</name>
</gene>
<evidence type="ECO:0000313" key="8">
    <source>
        <dbReference type="EMBL" id="MFD1587197.1"/>
    </source>
</evidence>
<dbReference type="Pfam" id="PF04066">
    <property type="entry name" value="MrpF_PhaF"/>
    <property type="match status" value="1"/>
</dbReference>